<evidence type="ECO:0000256" key="1">
    <source>
        <dbReference type="SAM" id="SignalP"/>
    </source>
</evidence>
<keyword evidence="1" id="KW-0732">Signal</keyword>
<dbReference type="AlphaFoldDB" id="A0A2W4XJ58"/>
<comment type="caution">
    <text evidence="2">The sequence shown here is derived from an EMBL/GenBank/DDBJ whole genome shotgun (WGS) entry which is preliminary data.</text>
</comment>
<organism evidence="2 3">
    <name type="scientific">Pseudanabaena frigida</name>
    <dbReference type="NCBI Taxonomy" id="945775"/>
    <lineage>
        <taxon>Bacteria</taxon>
        <taxon>Bacillati</taxon>
        <taxon>Cyanobacteriota</taxon>
        <taxon>Cyanophyceae</taxon>
        <taxon>Pseudanabaenales</taxon>
        <taxon>Pseudanabaenaceae</taxon>
        <taxon>Pseudanabaena</taxon>
    </lineage>
</organism>
<dbReference type="EMBL" id="QBML01000050">
    <property type="protein sequence ID" value="PZO35801.1"/>
    <property type="molecule type" value="Genomic_DNA"/>
</dbReference>
<reference evidence="2 3" key="2">
    <citation type="submission" date="2018-06" db="EMBL/GenBank/DDBJ databases">
        <title>Metagenomic assembly of (sub)arctic Cyanobacteria and their associated microbiome from non-axenic cultures.</title>
        <authorList>
            <person name="Baurain D."/>
        </authorList>
    </citation>
    <scope>NUCLEOTIDE SEQUENCE [LARGE SCALE GENOMIC DNA]</scope>
    <source>
        <strain evidence="2">ULC066bin1</strain>
    </source>
</reference>
<name>A0A2W4XJ58_9CYAN</name>
<feature type="chain" id="PRO_5015925796" evidence="1">
    <location>
        <begin position="29"/>
        <end position="242"/>
    </location>
</feature>
<accession>A0A2W4XJ58</accession>
<evidence type="ECO:0000313" key="3">
    <source>
        <dbReference type="Proteomes" id="UP000249467"/>
    </source>
</evidence>
<feature type="signal peptide" evidence="1">
    <location>
        <begin position="1"/>
        <end position="28"/>
    </location>
</feature>
<sequence>MPRIGLIRFMFYGATLAFALSLGEPAQACPDVNFCNYLINGSPFGRRNTNAEERVAPPERRVDPMQLRVNAASGMVKLMTLSLQQNINLYKDPRYQRYRDGGWDFFQADNNAPPGEYCSAFFWKKEGMVTLSGPGGEYRGALLTFWGKDIPRPDNVEKIKVSLTQSDGLLQTVYAFNYTKPGDTYGAISFAVPTLEAALAEMKDIESFDVAIDGKSVTKVEWHSGLMARDKLRECLNAKAKK</sequence>
<gene>
    <name evidence="2" type="ORF">DCF19_23140</name>
</gene>
<reference evidence="2 3" key="1">
    <citation type="submission" date="2018-04" db="EMBL/GenBank/DDBJ databases">
        <authorList>
            <person name="Go L.Y."/>
            <person name="Mitchell J.A."/>
        </authorList>
    </citation>
    <scope>NUCLEOTIDE SEQUENCE [LARGE SCALE GENOMIC DNA]</scope>
    <source>
        <strain evidence="2">ULC066bin1</strain>
    </source>
</reference>
<dbReference type="Proteomes" id="UP000249467">
    <property type="component" value="Unassembled WGS sequence"/>
</dbReference>
<protein>
    <submittedName>
        <fullName evidence="2">Uncharacterized protein</fullName>
    </submittedName>
</protein>
<proteinExistence type="predicted"/>
<evidence type="ECO:0000313" key="2">
    <source>
        <dbReference type="EMBL" id="PZO35801.1"/>
    </source>
</evidence>